<dbReference type="GO" id="GO:0031146">
    <property type="term" value="P:SCF-dependent proteasomal ubiquitin-dependent protein catabolic process"/>
    <property type="evidence" value="ECO:0007669"/>
    <property type="project" value="TreeGrafter"/>
</dbReference>
<reference evidence="2" key="1">
    <citation type="submission" date="2015-07" db="EMBL/GenBank/DDBJ databases">
        <title>Draft Genome Sequences of Anaerolinea thermolimosa IMO-1, Bellilinea caldifistulae GOMI-1, Leptolinea tardivitalis YMTK-2, Levilinea saccharolytica KIBI-1,Longilinea arvoryzae KOME-1, Previously Described as Members of the Anaerolineaceae (Chloroflexi).</title>
        <authorList>
            <person name="Sekiguchi Y."/>
            <person name="Ohashi A."/>
            <person name="Matsuura N."/>
            <person name="Tourlousse M.D."/>
        </authorList>
    </citation>
    <scope>NUCLEOTIDE SEQUENCE [LARGE SCALE GENOMIC DNA]</scope>
    <source>
        <strain evidence="2">KOME-1</strain>
    </source>
</reference>
<accession>A0A0S7BIN6</accession>
<dbReference type="Proteomes" id="UP000055060">
    <property type="component" value="Unassembled WGS sequence"/>
</dbReference>
<sequence length="179" mass="20139">MNTDETSLEDRTFETQIPVQVYQRPAGSAAGSDWQELDAGPGIIHLPAGLEFSVRARNLYDETLIQLISDLNKAPEIISLNLAECRNVTNEGIRHLKALPHLTELNLSSCSLTDSGMDELKPFRHLLHLNLSYCNRITNLGLVKLRNLRNLEYLDLQGCVKINRGGLVKIQRRGLMIHK</sequence>
<evidence type="ECO:0000313" key="3">
    <source>
        <dbReference type="Proteomes" id="UP000055060"/>
    </source>
</evidence>
<dbReference type="Gene3D" id="3.80.10.10">
    <property type="entry name" value="Ribonuclease Inhibitor"/>
    <property type="match status" value="1"/>
</dbReference>
<feature type="domain" description="F-box/LRR-repeat protein 15-like leucin rich repeat" evidence="1">
    <location>
        <begin position="71"/>
        <end position="145"/>
    </location>
</feature>
<dbReference type="RefSeq" id="WP_075074661.1">
    <property type="nucleotide sequence ID" value="NZ_DF967972.1"/>
</dbReference>
<dbReference type="SMART" id="SM00367">
    <property type="entry name" value="LRR_CC"/>
    <property type="match status" value="4"/>
</dbReference>
<keyword evidence="3" id="KW-1185">Reference proteome</keyword>
<dbReference type="SUPFAM" id="SSF52047">
    <property type="entry name" value="RNI-like"/>
    <property type="match status" value="1"/>
</dbReference>
<gene>
    <name evidence="2" type="ORF">LARV_03270</name>
</gene>
<evidence type="ECO:0000313" key="2">
    <source>
        <dbReference type="EMBL" id="GAP15481.1"/>
    </source>
</evidence>
<dbReference type="Pfam" id="PF25372">
    <property type="entry name" value="DUF7885"/>
    <property type="match status" value="1"/>
</dbReference>
<dbReference type="InterPro" id="IPR057207">
    <property type="entry name" value="FBXL15_LRR"/>
</dbReference>
<dbReference type="InterPro" id="IPR032675">
    <property type="entry name" value="LRR_dom_sf"/>
</dbReference>
<organism evidence="2">
    <name type="scientific">Longilinea arvoryzae</name>
    <dbReference type="NCBI Taxonomy" id="360412"/>
    <lineage>
        <taxon>Bacteria</taxon>
        <taxon>Bacillati</taxon>
        <taxon>Chloroflexota</taxon>
        <taxon>Anaerolineae</taxon>
        <taxon>Anaerolineales</taxon>
        <taxon>Anaerolineaceae</taxon>
        <taxon>Longilinea</taxon>
    </lineage>
</organism>
<dbReference type="InterPro" id="IPR001611">
    <property type="entry name" value="Leu-rich_rpt"/>
</dbReference>
<dbReference type="Pfam" id="PF13516">
    <property type="entry name" value="LRR_6"/>
    <property type="match status" value="1"/>
</dbReference>
<dbReference type="PANTHER" id="PTHR13318">
    <property type="entry name" value="PARTNER OF PAIRED, ISOFORM B-RELATED"/>
    <property type="match status" value="1"/>
</dbReference>
<evidence type="ECO:0000259" key="1">
    <source>
        <dbReference type="Pfam" id="PF25372"/>
    </source>
</evidence>
<dbReference type="AlphaFoldDB" id="A0A0S7BIN6"/>
<proteinExistence type="predicted"/>
<name>A0A0S7BIN6_9CHLR</name>
<dbReference type="STRING" id="360412.LARV_03270"/>
<protein>
    <submittedName>
        <fullName evidence="2">Protein containg leucine rich repeat</fullName>
    </submittedName>
</protein>
<dbReference type="EMBL" id="DF967972">
    <property type="protein sequence ID" value="GAP15481.1"/>
    <property type="molecule type" value="Genomic_DNA"/>
</dbReference>
<dbReference type="InterPro" id="IPR006553">
    <property type="entry name" value="Leu-rich_rpt_Cys-con_subtyp"/>
</dbReference>
<dbReference type="GO" id="GO:0019005">
    <property type="term" value="C:SCF ubiquitin ligase complex"/>
    <property type="evidence" value="ECO:0007669"/>
    <property type="project" value="TreeGrafter"/>
</dbReference>